<comment type="caution">
    <text evidence="2">The sequence shown here is derived from an EMBL/GenBank/DDBJ whole genome shotgun (WGS) entry which is preliminary data.</text>
</comment>
<organism evidence="2 3">
    <name type="scientific">Vitis vinifera</name>
    <name type="common">Grape</name>
    <dbReference type="NCBI Taxonomy" id="29760"/>
    <lineage>
        <taxon>Eukaryota</taxon>
        <taxon>Viridiplantae</taxon>
        <taxon>Streptophyta</taxon>
        <taxon>Embryophyta</taxon>
        <taxon>Tracheophyta</taxon>
        <taxon>Spermatophyta</taxon>
        <taxon>Magnoliopsida</taxon>
        <taxon>eudicotyledons</taxon>
        <taxon>Gunneridae</taxon>
        <taxon>Pentapetalae</taxon>
        <taxon>rosids</taxon>
        <taxon>Vitales</taxon>
        <taxon>Vitaceae</taxon>
        <taxon>Viteae</taxon>
        <taxon>Vitis</taxon>
    </lineage>
</organism>
<protein>
    <submittedName>
        <fullName evidence="2">Retrovirus-related Pol polyprotein from transposon RE2</fullName>
    </submittedName>
</protein>
<evidence type="ECO:0000259" key="1">
    <source>
        <dbReference type="Pfam" id="PF07727"/>
    </source>
</evidence>
<accession>A0A438EZ75</accession>
<evidence type="ECO:0000313" key="3">
    <source>
        <dbReference type="Proteomes" id="UP000288805"/>
    </source>
</evidence>
<proteinExistence type="predicted"/>
<sequence length="103" mass="11852">MLYDSIECHKAQLVAKGYTQVEGLDYHDTFAPIAKLVMVRCVIVIIVTRHRHLHQLDVNNVFLHYDLDEEVYMTLPLGDARNGESHVCCLLKSLYELKQASHN</sequence>
<feature type="domain" description="Reverse transcriptase Ty1/copia-type" evidence="1">
    <location>
        <begin position="9"/>
        <end position="101"/>
    </location>
</feature>
<name>A0A438EZ75_VITVI</name>
<gene>
    <name evidence="2" type="primary">RE2_1121</name>
    <name evidence="2" type="ORF">CK203_072634</name>
</gene>
<reference evidence="2 3" key="1">
    <citation type="journal article" date="2018" name="PLoS Genet.">
        <title>Population sequencing reveals clonal diversity and ancestral inbreeding in the grapevine cultivar Chardonnay.</title>
        <authorList>
            <person name="Roach M.J."/>
            <person name="Johnson D.L."/>
            <person name="Bohlmann J."/>
            <person name="van Vuuren H.J."/>
            <person name="Jones S.J."/>
            <person name="Pretorius I.S."/>
            <person name="Schmidt S.A."/>
            <person name="Borneman A.R."/>
        </authorList>
    </citation>
    <scope>NUCLEOTIDE SEQUENCE [LARGE SCALE GENOMIC DNA]</scope>
    <source>
        <strain evidence="3">cv. Chardonnay</strain>
        <tissue evidence="2">Leaf</tissue>
    </source>
</reference>
<dbReference type="Proteomes" id="UP000288805">
    <property type="component" value="Unassembled WGS sequence"/>
</dbReference>
<dbReference type="Pfam" id="PF07727">
    <property type="entry name" value="RVT_2"/>
    <property type="match status" value="1"/>
</dbReference>
<dbReference type="AlphaFoldDB" id="A0A438EZ75"/>
<dbReference type="InterPro" id="IPR013103">
    <property type="entry name" value="RVT_2"/>
</dbReference>
<evidence type="ECO:0000313" key="2">
    <source>
        <dbReference type="EMBL" id="RVW53034.1"/>
    </source>
</evidence>
<dbReference type="EMBL" id="QGNW01001159">
    <property type="protein sequence ID" value="RVW53034.1"/>
    <property type="molecule type" value="Genomic_DNA"/>
</dbReference>